<reference evidence="1" key="1">
    <citation type="submission" date="2014-11" db="EMBL/GenBank/DDBJ databases">
        <authorList>
            <person name="Amaro Gonzalez C."/>
        </authorList>
    </citation>
    <scope>NUCLEOTIDE SEQUENCE</scope>
</reference>
<name>A0A0E9XCL3_ANGAN</name>
<reference evidence="1" key="2">
    <citation type="journal article" date="2015" name="Fish Shellfish Immunol.">
        <title>Early steps in the European eel (Anguilla anguilla)-Vibrio vulnificus interaction in the gills: Role of the RtxA13 toxin.</title>
        <authorList>
            <person name="Callol A."/>
            <person name="Pajuelo D."/>
            <person name="Ebbesson L."/>
            <person name="Teles M."/>
            <person name="MacKenzie S."/>
            <person name="Amaro C."/>
        </authorList>
    </citation>
    <scope>NUCLEOTIDE SEQUENCE</scope>
</reference>
<evidence type="ECO:0000313" key="1">
    <source>
        <dbReference type="EMBL" id="JAI00370.1"/>
    </source>
</evidence>
<protein>
    <submittedName>
        <fullName evidence="1">Uncharacterized protein</fullName>
    </submittedName>
</protein>
<dbReference type="AlphaFoldDB" id="A0A0E9XCL3"/>
<accession>A0A0E9XCL3</accession>
<dbReference type="EMBL" id="GBXM01008208">
    <property type="protein sequence ID" value="JAI00370.1"/>
    <property type="molecule type" value="Transcribed_RNA"/>
</dbReference>
<sequence>MGKSTLVRFLSTDTSMSGKHLIAFLFQLIEVGGEVTKPDVKRKIN</sequence>
<organism evidence="1">
    <name type="scientific">Anguilla anguilla</name>
    <name type="common">European freshwater eel</name>
    <name type="synonym">Muraena anguilla</name>
    <dbReference type="NCBI Taxonomy" id="7936"/>
    <lineage>
        <taxon>Eukaryota</taxon>
        <taxon>Metazoa</taxon>
        <taxon>Chordata</taxon>
        <taxon>Craniata</taxon>
        <taxon>Vertebrata</taxon>
        <taxon>Euteleostomi</taxon>
        <taxon>Actinopterygii</taxon>
        <taxon>Neopterygii</taxon>
        <taxon>Teleostei</taxon>
        <taxon>Anguilliformes</taxon>
        <taxon>Anguillidae</taxon>
        <taxon>Anguilla</taxon>
    </lineage>
</organism>
<proteinExistence type="predicted"/>